<dbReference type="Proteomes" id="UP000192220">
    <property type="component" value="Unplaced"/>
</dbReference>
<accession>A0A2I4BP16</accession>
<dbReference type="KEGG" id="alim:106521443"/>
<dbReference type="InterPro" id="IPR003599">
    <property type="entry name" value="Ig_sub"/>
</dbReference>
<dbReference type="CDD" id="cd00096">
    <property type="entry name" value="Ig"/>
    <property type="match status" value="2"/>
</dbReference>
<feature type="domain" description="Ig-like" evidence="6">
    <location>
        <begin position="140"/>
        <end position="223"/>
    </location>
</feature>
<feature type="domain" description="Ig-like" evidence="6">
    <location>
        <begin position="323"/>
        <end position="419"/>
    </location>
</feature>
<evidence type="ECO:0000313" key="7">
    <source>
        <dbReference type="Proteomes" id="UP000192220"/>
    </source>
</evidence>
<dbReference type="AlphaFoldDB" id="A0A2I4BP16"/>
<organism evidence="7 8">
    <name type="scientific">Austrofundulus limnaeus</name>
    <name type="common">Annual killifish</name>
    <dbReference type="NCBI Taxonomy" id="52670"/>
    <lineage>
        <taxon>Eukaryota</taxon>
        <taxon>Metazoa</taxon>
        <taxon>Chordata</taxon>
        <taxon>Craniata</taxon>
        <taxon>Vertebrata</taxon>
        <taxon>Euteleostomi</taxon>
        <taxon>Actinopterygii</taxon>
        <taxon>Neopterygii</taxon>
        <taxon>Teleostei</taxon>
        <taxon>Neoteleostei</taxon>
        <taxon>Acanthomorphata</taxon>
        <taxon>Ovalentaria</taxon>
        <taxon>Atherinomorphae</taxon>
        <taxon>Cyprinodontiformes</taxon>
        <taxon>Rivulidae</taxon>
        <taxon>Austrofundulus</taxon>
    </lineage>
</organism>
<dbReference type="Pfam" id="PF13927">
    <property type="entry name" value="Ig_3"/>
    <property type="match status" value="1"/>
</dbReference>
<evidence type="ECO:0000256" key="2">
    <source>
        <dbReference type="ARBA" id="ARBA00023157"/>
    </source>
</evidence>
<dbReference type="InParanoid" id="A0A2I4BP16"/>
<dbReference type="InterPro" id="IPR007110">
    <property type="entry name" value="Ig-like_dom"/>
</dbReference>
<proteinExistence type="predicted"/>
<keyword evidence="1" id="KW-0732">Signal</keyword>
<dbReference type="PANTHER" id="PTHR44337">
    <property type="entry name" value="CARCINOEMBRYONIC ANTIGEN-RELATED CELL ADHESION MOLECULE 8"/>
    <property type="match status" value="1"/>
</dbReference>
<dbReference type="InterPro" id="IPR013783">
    <property type="entry name" value="Ig-like_fold"/>
</dbReference>
<keyword evidence="5" id="KW-0812">Transmembrane</keyword>
<evidence type="ECO:0000256" key="5">
    <source>
        <dbReference type="SAM" id="Phobius"/>
    </source>
</evidence>
<evidence type="ECO:0000256" key="1">
    <source>
        <dbReference type="ARBA" id="ARBA00022729"/>
    </source>
</evidence>
<keyword evidence="5" id="KW-0472">Membrane</keyword>
<evidence type="ECO:0000256" key="4">
    <source>
        <dbReference type="ARBA" id="ARBA00023319"/>
    </source>
</evidence>
<dbReference type="PROSITE" id="PS50835">
    <property type="entry name" value="IG_LIKE"/>
    <property type="match status" value="2"/>
</dbReference>
<dbReference type="SUPFAM" id="SSF48726">
    <property type="entry name" value="Immunoglobulin"/>
    <property type="match status" value="2"/>
</dbReference>
<dbReference type="InterPro" id="IPR036179">
    <property type="entry name" value="Ig-like_dom_sf"/>
</dbReference>
<reference evidence="8" key="1">
    <citation type="submission" date="2025-08" db="UniProtKB">
        <authorList>
            <consortium name="RefSeq"/>
        </authorList>
    </citation>
    <scope>IDENTIFICATION</scope>
    <source>
        <strain evidence="8">Quisiro</strain>
        <tissue evidence="8">Liver</tissue>
    </source>
</reference>
<dbReference type="SMART" id="SM00409">
    <property type="entry name" value="IG"/>
    <property type="match status" value="3"/>
</dbReference>
<dbReference type="InterPro" id="IPR040878">
    <property type="entry name" value="IL-40-like_Ig"/>
</dbReference>
<evidence type="ECO:0000313" key="8">
    <source>
        <dbReference type="RefSeq" id="XP_013869458.1"/>
    </source>
</evidence>
<evidence type="ECO:0000259" key="6">
    <source>
        <dbReference type="PROSITE" id="PS50835"/>
    </source>
</evidence>
<name>A0A2I4BP16_AUSLI</name>
<dbReference type="PANTHER" id="PTHR44337:SF8">
    <property type="entry name" value="IMMUNOGLOBULIN SUBTYPE DOMAIN-CONTAINING PROTEIN"/>
    <property type="match status" value="1"/>
</dbReference>
<keyword evidence="7" id="KW-1185">Reference proteome</keyword>
<sequence>MHISPIRTEVFRCVKDSNMFAFTSLVILGMCCCTKANSEIFLDRPQLHIPSEVLVKQVVDFLCEYPNQHNQSVLLKLFKVGNRKDVMGEYTLPAEENFGIFPKLIRLSHEGYFECEASIQNNTEINATVSLIHYLRVIEPVTGATIVHSGPKEFFEGKDLEMQCNVTVGNHVSYKWLLNGRVISPSPFYQISENNLMIYRATSEASGSYVCVATNIFNETKVFISNSSDVLITVKALVSKPDISFAVLKEDYQNYSAIITCQSERGALPITFSLYNGTELLSNVTAKEKHATFKVPIILDQDLGLLQCHANNGDRTTYSHSLPLKVVQVGGPVTIDSKYDMAENYAVIGLKFYCKAAKGSHPRFQWFLNETLLKDRGSFYYVFDRLPTESILLLSVGRSSTGMYRCEVSDSFDNTTAISSRTHYLNKNVLNRLPVFVVAVVFGCFTFLILLVSSCCLFGLIFRPKQFEEKPLLILEMNKPIAPEELSINTEDPDELTAPREDEFYQESEASVDEWPELEQEFRKTLEDEEVEV</sequence>
<dbReference type="InterPro" id="IPR052598">
    <property type="entry name" value="IgSF_CEA-related"/>
</dbReference>
<gene>
    <name evidence="8" type="primary">si:dkey-93h22.7</name>
</gene>
<evidence type="ECO:0000256" key="3">
    <source>
        <dbReference type="ARBA" id="ARBA00023180"/>
    </source>
</evidence>
<dbReference type="RefSeq" id="XP_013869458.1">
    <property type="nucleotide sequence ID" value="XM_014014004.1"/>
</dbReference>
<keyword evidence="4" id="KW-0393">Immunoglobulin domain</keyword>
<dbReference type="Gene3D" id="2.60.40.10">
    <property type="entry name" value="Immunoglobulins"/>
    <property type="match status" value="2"/>
</dbReference>
<keyword evidence="3" id="KW-0325">Glycoprotein</keyword>
<dbReference type="OrthoDB" id="9947088at2759"/>
<dbReference type="Pfam" id="PF17736">
    <property type="entry name" value="Ig_C17orf99"/>
    <property type="match status" value="1"/>
</dbReference>
<keyword evidence="5" id="KW-1133">Transmembrane helix</keyword>
<feature type="transmembrane region" description="Helical" evidence="5">
    <location>
        <begin position="435"/>
        <end position="462"/>
    </location>
</feature>
<protein>
    <submittedName>
        <fullName evidence="8">Fc receptor-like protein 5</fullName>
    </submittedName>
</protein>
<keyword evidence="2" id="KW-1015">Disulfide bond</keyword>